<comment type="caution">
    <text evidence="6">The sequence shown here is derived from an EMBL/GenBank/DDBJ whole genome shotgun (WGS) entry which is preliminary data.</text>
</comment>
<feature type="domain" description="Helicase C-terminal" evidence="5">
    <location>
        <begin position="1129"/>
        <end position="1282"/>
    </location>
</feature>
<dbReference type="RefSeq" id="WP_100859759.1">
    <property type="nucleotide sequence ID" value="NZ_PGCP01000013.1"/>
</dbReference>
<dbReference type="PROSITE" id="PS51194">
    <property type="entry name" value="HELICASE_CTER"/>
    <property type="match status" value="1"/>
</dbReference>
<dbReference type="Pfam" id="PF00176">
    <property type="entry name" value="SNF2-rel_dom"/>
    <property type="match status" value="1"/>
</dbReference>
<keyword evidence="1" id="KW-0378">Hydrolase</keyword>
<dbReference type="Gene3D" id="3.40.50.10810">
    <property type="entry name" value="Tandem AAA-ATPase domain"/>
    <property type="match status" value="1"/>
</dbReference>
<dbReference type="PROSITE" id="PS51192">
    <property type="entry name" value="HELICASE_ATP_BIND_1"/>
    <property type="match status" value="1"/>
</dbReference>
<keyword evidence="2 6" id="KW-0347">Helicase</keyword>
<dbReference type="OrthoDB" id="9760715at2"/>
<name>A0A2M8HAB9_9GAMM</name>
<organism evidence="6 7">
    <name type="scientific">Aeromonas lusitana</name>
    <dbReference type="NCBI Taxonomy" id="931529"/>
    <lineage>
        <taxon>Bacteria</taxon>
        <taxon>Pseudomonadati</taxon>
        <taxon>Pseudomonadota</taxon>
        <taxon>Gammaproteobacteria</taxon>
        <taxon>Aeromonadales</taxon>
        <taxon>Aeromonadaceae</taxon>
        <taxon>Aeromonas</taxon>
    </lineage>
</organism>
<dbReference type="InterPro" id="IPR001650">
    <property type="entry name" value="Helicase_C-like"/>
</dbReference>
<dbReference type="CDD" id="cd18793">
    <property type="entry name" value="SF2_C_SNF"/>
    <property type="match status" value="1"/>
</dbReference>
<dbReference type="InterPro" id="IPR038718">
    <property type="entry name" value="SNF2-like_sf"/>
</dbReference>
<dbReference type="SMART" id="SM00487">
    <property type="entry name" value="DEXDc"/>
    <property type="match status" value="1"/>
</dbReference>
<evidence type="ECO:0000313" key="6">
    <source>
        <dbReference type="EMBL" id="PJC93499.1"/>
    </source>
</evidence>
<evidence type="ECO:0000256" key="3">
    <source>
        <dbReference type="SAM" id="MobiDB-lite"/>
    </source>
</evidence>
<evidence type="ECO:0000259" key="4">
    <source>
        <dbReference type="PROSITE" id="PS51192"/>
    </source>
</evidence>
<dbReference type="Pfam" id="PF00271">
    <property type="entry name" value="Helicase_C"/>
    <property type="match status" value="1"/>
</dbReference>
<dbReference type="InterPro" id="IPR027417">
    <property type="entry name" value="P-loop_NTPase"/>
</dbReference>
<dbReference type="EMBL" id="PGCP01000013">
    <property type="protein sequence ID" value="PJC93499.1"/>
    <property type="molecule type" value="Genomic_DNA"/>
</dbReference>
<dbReference type="GO" id="GO:0016787">
    <property type="term" value="F:hydrolase activity"/>
    <property type="evidence" value="ECO:0007669"/>
    <property type="project" value="UniProtKB-KW"/>
</dbReference>
<dbReference type="Proteomes" id="UP000232060">
    <property type="component" value="Unassembled WGS sequence"/>
</dbReference>
<dbReference type="SUPFAM" id="SSF52540">
    <property type="entry name" value="P-loop containing nucleoside triphosphate hydrolases"/>
    <property type="match status" value="2"/>
</dbReference>
<dbReference type="GO" id="GO:0005524">
    <property type="term" value="F:ATP binding"/>
    <property type="evidence" value="ECO:0007669"/>
    <property type="project" value="InterPro"/>
</dbReference>
<sequence length="1295" mass="143936">MSAFTLSSDCYALLSELQLQRAASTRHLLDCLPQADVRQGPQSPGQRLTSKLEQLQQQGLVRLRGEQQWSLTAEGTLALILGVRGGHCPMPDWSRVPSVTGQELAQGLVRELCLGEGGQIPPYYQSAELLSLLDLPDAHRLLAGSSPAWQRLLLEHFALQTLLDAEPQAHWPLRSATAACAPALSRETEGLAAEWDWLCGPLTDEARGEVTTHWPALQRLAEHTDEQPLGERLLAALAQWKVEGQSEADQPAWPSSFSALLWLGWLQQADPVLASEQRKKWQRSLGNESPLLADLLGQWAGDRHGQAVGLFDTLQLPLDELHWGYLWLDLCALARHGEQSPQVAILHKWDLSHLLDAAPHHRLMAFCQDLLRLLLGAGAEHPPLQQLRSGSGTEASDDDDEDKTPASASWLNWLQGLGRSSGVRKAQERLVWLLHAEGPELECKIQKQSTKGEWTAGRRVDPALLSTQYAALLDEADWALVRTLPRGMSKLPRDAWGPLAEHPRLFNAKGQKLQLAIGAPLLQIVERDDGQGMSALLSPAAAARGAHIVPLAQDLWQLILTPQALVDRLPALESIPQLPETGLAELQRTLDAIPGLPWHSQVVGLKGNAELSPWPGVPSVQLDWQDGQLVVQLVTRQGELPPLPLGKGEAIVRQGVRDYHYWQRDLAAEKGQAQLLRNQLPIGLPGNEWKLEGEQALTLVNSLPELVEAGVVIHWHQDSARLKSLDEAALSLRIERRQDWFQVEGALSLDEHQILDLRLILRQLTPGQRTVQLDEKTSLMLSDKLVERLTMLGAMLDTDQRINNKLAYPLARLLSAVTTAGDDSWDALQQEWQQEVECPPELLTALRDYQKEGVRWMATLAHHGFGACLADDMGLGKTLQALIVLRMRQHLGPALVVVPKSVVTNWQEEVARFAPELEVVVFENPAERAALIQDAKPGQIILVNYGMLGSLAQALKSRRWASMVLDEAQQIKNAGTQRAKLLFQLDGDFRLALSGTPIENHLGELWSLFTFINPGLLGSLGEFKRRFGKAVKDPQHMALLRAVISPFILRRLKQQVLTELPDKTEIIHHISLSPEERQLYEATRREVVQQVQSADGRALMHVLSGLTRLRRLCCSPELVMPEWSQTSSKLDEAMGLLEEAIDGGHRVLVFSQFVDLLSLLRARIEQKQWDYCYLDGGCSAKSRQESILRFRHEPVPLFLISLKAGGTGLNLTQADTVLHLDPWWNPAVEDQASDRAHRMGQTQPVTVYRLVCEQTVEEKIVALHDEKRALADGLLSGQSEVRGLDVESLRALLMS</sequence>
<feature type="domain" description="Helicase ATP-binding" evidence="4">
    <location>
        <begin position="858"/>
        <end position="1015"/>
    </location>
</feature>
<feature type="region of interest" description="Disordered" evidence="3">
    <location>
        <begin position="384"/>
        <end position="405"/>
    </location>
</feature>
<evidence type="ECO:0000256" key="2">
    <source>
        <dbReference type="ARBA" id="ARBA00022806"/>
    </source>
</evidence>
<dbReference type="SMART" id="SM00490">
    <property type="entry name" value="HELICc"/>
    <property type="match status" value="1"/>
</dbReference>
<proteinExistence type="predicted"/>
<keyword evidence="2 6" id="KW-0547">Nucleotide-binding</keyword>
<reference evidence="6 7" key="1">
    <citation type="submission" date="2017-11" db="EMBL/GenBank/DDBJ databases">
        <title>Draft genome sequence of environmental isolate Aeromonas lusitania sp. nov. MDC 2473.</title>
        <authorList>
            <person name="Colston S.M."/>
            <person name="Navarro A."/>
            <person name="Martinez-Murcia A.J."/>
            <person name="Graf J."/>
        </authorList>
    </citation>
    <scope>NUCLEOTIDE SEQUENCE [LARGE SCALE GENOMIC DNA]</scope>
    <source>
        <strain evidence="6 7">MDC 2473</strain>
    </source>
</reference>
<keyword evidence="7" id="KW-1185">Reference proteome</keyword>
<keyword evidence="2 6" id="KW-0067">ATP-binding</keyword>
<dbReference type="InterPro" id="IPR014001">
    <property type="entry name" value="Helicase_ATP-bd"/>
</dbReference>
<dbReference type="InterPro" id="IPR049730">
    <property type="entry name" value="SNF2/RAD54-like_C"/>
</dbReference>
<accession>A0A2M8HAB9</accession>
<dbReference type="PANTHER" id="PTHR10799">
    <property type="entry name" value="SNF2/RAD54 HELICASE FAMILY"/>
    <property type="match status" value="1"/>
</dbReference>
<dbReference type="CDD" id="cd18012">
    <property type="entry name" value="DEXQc_arch_SWI2_SNF2"/>
    <property type="match status" value="1"/>
</dbReference>
<evidence type="ECO:0000313" key="7">
    <source>
        <dbReference type="Proteomes" id="UP000232060"/>
    </source>
</evidence>
<dbReference type="Gene3D" id="3.40.50.300">
    <property type="entry name" value="P-loop containing nucleotide triphosphate hydrolases"/>
    <property type="match status" value="1"/>
</dbReference>
<gene>
    <name evidence="6" type="ORF">CUC44_09720</name>
</gene>
<dbReference type="InterPro" id="IPR000330">
    <property type="entry name" value="SNF2_N"/>
</dbReference>
<dbReference type="GO" id="GO:0004386">
    <property type="term" value="F:helicase activity"/>
    <property type="evidence" value="ECO:0007669"/>
    <property type="project" value="UniProtKB-KW"/>
</dbReference>
<evidence type="ECO:0000256" key="1">
    <source>
        <dbReference type="ARBA" id="ARBA00022801"/>
    </source>
</evidence>
<protein>
    <submittedName>
        <fullName evidence="6">ATP-dependent helicase</fullName>
    </submittedName>
</protein>
<evidence type="ECO:0000259" key="5">
    <source>
        <dbReference type="PROSITE" id="PS51194"/>
    </source>
</evidence>